<name>A0A811QBN9_9POAL</name>
<gene>
    <name evidence="1" type="ORF">NCGR_LOCUS38246</name>
</gene>
<accession>A0A811QBN9</accession>
<dbReference type="AlphaFoldDB" id="A0A811QBN9"/>
<keyword evidence="2" id="KW-1185">Reference proteome</keyword>
<dbReference type="PANTHER" id="PTHR46922:SF3">
    <property type="entry name" value="HEAT SHOCK PROTEIN"/>
    <property type="match status" value="1"/>
</dbReference>
<protein>
    <submittedName>
        <fullName evidence="1">Uncharacterized protein</fullName>
    </submittedName>
</protein>
<reference evidence="1" key="1">
    <citation type="submission" date="2020-10" db="EMBL/GenBank/DDBJ databases">
        <authorList>
            <person name="Han B."/>
            <person name="Lu T."/>
            <person name="Zhao Q."/>
            <person name="Huang X."/>
            <person name="Zhao Y."/>
        </authorList>
    </citation>
    <scope>NUCLEOTIDE SEQUENCE</scope>
</reference>
<dbReference type="OrthoDB" id="746891at2759"/>
<evidence type="ECO:0000313" key="1">
    <source>
        <dbReference type="EMBL" id="CAD6254643.1"/>
    </source>
</evidence>
<dbReference type="EMBL" id="CAJGYO010000009">
    <property type="protein sequence ID" value="CAD6254643.1"/>
    <property type="molecule type" value="Genomic_DNA"/>
</dbReference>
<proteinExistence type="predicted"/>
<dbReference type="PANTHER" id="PTHR46922">
    <property type="entry name" value="DHHA1 DOMAIN PROTEIN"/>
    <property type="match status" value="1"/>
</dbReference>
<comment type="caution">
    <text evidence="1">The sequence shown here is derived from an EMBL/GenBank/DDBJ whole genome shotgun (WGS) entry which is preliminary data.</text>
</comment>
<sequence>MSKGSARSVFDYFSKELAGTKSDSRTCENLLDQEDAEGVSNVLEYIEDADLRWYQLPNTKEFQIALRDERAKLNCVTNPHVFGQLLQLDVGNLLAREKSHAHDRLQAAGEFIQKPFRIQLGRGSYGECLAIRADGHRELSHEIGLELSQRSAAAGLRPIGAVVFMQRGVLKVFLRTTDSTVNTSEIAKSNSAHTAGNRHPAQLGMDFLSGEDVKMRWSFSAPLWEEGKQNLRLTWHVDMSLEENNRSIRMTAEQFGGIMLKVEAVREKMPLNERFAGTSEVIPTHLMFYPIFLQ</sequence>
<organism evidence="1 2">
    <name type="scientific">Miscanthus lutarioriparius</name>
    <dbReference type="NCBI Taxonomy" id="422564"/>
    <lineage>
        <taxon>Eukaryota</taxon>
        <taxon>Viridiplantae</taxon>
        <taxon>Streptophyta</taxon>
        <taxon>Embryophyta</taxon>
        <taxon>Tracheophyta</taxon>
        <taxon>Spermatophyta</taxon>
        <taxon>Magnoliopsida</taxon>
        <taxon>Liliopsida</taxon>
        <taxon>Poales</taxon>
        <taxon>Poaceae</taxon>
        <taxon>PACMAD clade</taxon>
        <taxon>Panicoideae</taxon>
        <taxon>Andropogonodae</taxon>
        <taxon>Andropogoneae</taxon>
        <taxon>Saccharinae</taxon>
        <taxon>Miscanthus</taxon>
    </lineage>
</organism>
<evidence type="ECO:0000313" key="2">
    <source>
        <dbReference type="Proteomes" id="UP000604825"/>
    </source>
</evidence>
<dbReference type="Proteomes" id="UP000604825">
    <property type="component" value="Unassembled WGS sequence"/>
</dbReference>